<feature type="region of interest" description="Disordered" evidence="3">
    <location>
        <begin position="1"/>
        <end position="23"/>
    </location>
</feature>
<sequence length="409" mass="44885">MSETMATETAREAPPFPQDRTCPYQPPAGYDEFRGKGEVHRATLYDGTEAWVVSAYAAARELLADAGRLSADRQDDGYPIVSERMEGIKYQPPSFVGMDPPEHNRHRRMMLAEFSVKSVAALRPRIQALVDEYIDEMLQHGGPLDLVPAFSLPVPSRVICEILGVPYADHTFFQEASQNLVQADSPEQALQSVGELSVYFDDMISKYLQEPGPGMIGRLAGDKVAGGELYKHELIMNALMLLIAGHETTASMITLSVITLLQHPDQLALLRKDEALIGPAVEELLRYLSIADIAGARVAARDFEAGGHLIREGEGVIVANSLANRDPSVFPDPDRFDIGRGNRHHVAFGYGVHQCLGQNLARAELEIALPALFNRIPGLRLAVDVDDLKLRDGGTVQGVNELLITWGDR</sequence>
<accession>A0ABV9AP02</accession>
<keyword evidence="2" id="KW-0408">Iron</keyword>
<keyword evidence="2" id="KW-0349">Heme</keyword>
<protein>
    <submittedName>
        <fullName evidence="4">Cytochrome P450</fullName>
        <ecNumber evidence="4">1.14.-.-</ecNumber>
    </submittedName>
</protein>
<dbReference type="CDD" id="cd11030">
    <property type="entry name" value="CYP105-like"/>
    <property type="match status" value="1"/>
</dbReference>
<dbReference type="SUPFAM" id="SSF48264">
    <property type="entry name" value="Cytochrome P450"/>
    <property type="match status" value="1"/>
</dbReference>
<evidence type="ECO:0000256" key="2">
    <source>
        <dbReference type="RuleBase" id="RU000461"/>
    </source>
</evidence>
<evidence type="ECO:0000256" key="1">
    <source>
        <dbReference type="ARBA" id="ARBA00010617"/>
    </source>
</evidence>
<keyword evidence="2 4" id="KW-0560">Oxidoreductase</keyword>
<dbReference type="PANTHER" id="PTHR46696:SF1">
    <property type="entry name" value="CYTOCHROME P450 YJIB-RELATED"/>
    <property type="match status" value="1"/>
</dbReference>
<comment type="similarity">
    <text evidence="1 2">Belongs to the cytochrome P450 family.</text>
</comment>
<keyword evidence="2" id="KW-0503">Monooxygenase</keyword>
<evidence type="ECO:0000313" key="5">
    <source>
        <dbReference type="Proteomes" id="UP001595839"/>
    </source>
</evidence>
<dbReference type="Pfam" id="PF00067">
    <property type="entry name" value="p450"/>
    <property type="match status" value="1"/>
</dbReference>
<name>A0ABV9AP02_9ACTN</name>
<dbReference type="PRINTS" id="PR00385">
    <property type="entry name" value="P450"/>
</dbReference>
<dbReference type="PANTHER" id="PTHR46696">
    <property type="entry name" value="P450, PUTATIVE (EUROFUNG)-RELATED"/>
    <property type="match status" value="1"/>
</dbReference>
<keyword evidence="5" id="KW-1185">Reference proteome</keyword>
<dbReference type="GO" id="GO:0016491">
    <property type="term" value="F:oxidoreductase activity"/>
    <property type="evidence" value="ECO:0007669"/>
    <property type="project" value="UniProtKB-KW"/>
</dbReference>
<reference evidence="5" key="1">
    <citation type="journal article" date="2019" name="Int. J. Syst. Evol. Microbiol.">
        <title>The Global Catalogue of Microorganisms (GCM) 10K type strain sequencing project: providing services to taxonomists for standard genome sequencing and annotation.</title>
        <authorList>
            <consortium name="The Broad Institute Genomics Platform"/>
            <consortium name="The Broad Institute Genome Sequencing Center for Infectious Disease"/>
            <person name="Wu L."/>
            <person name="Ma J."/>
        </authorList>
    </citation>
    <scope>NUCLEOTIDE SEQUENCE [LARGE SCALE GENOMIC DNA]</scope>
    <source>
        <strain evidence="5">CGMCC 4.7177</strain>
    </source>
</reference>
<proteinExistence type="inferred from homology"/>
<keyword evidence="2" id="KW-0479">Metal-binding</keyword>
<dbReference type="InterPro" id="IPR001128">
    <property type="entry name" value="Cyt_P450"/>
</dbReference>
<dbReference type="Proteomes" id="UP001595839">
    <property type="component" value="Unassembled WGS sequence"/>
</dbReference>
<evidence type="ECO:0000256" key="3">
    <source>
        <dbReference type="SAM" id="MobiDB-lite"/>
    </source>
</evidence>
<comment type="caution">
    <text evidence="4">The sequence shown here is derived from an EMBL/GenBank/DDBJ whole genome shotgun (WGS) entry which is preliminary data.</text>
</comment>
<gene>
    <name evidence="4" type="ORF">ACFPIH_06680</name>
</gene>
<dbReference type="InterPro" id="IPR017972">
    <property type="entry name" value="Cyt_P450_CS"/>
</dbReference>
<dbReference type="EMBL" id="JBHSFK010000003">
    <property type="protein sequence ID" value="MFC4499211.1"/>
    <property type="molecule type" value="Genomic_DNA"/>
</dbReference>
<dbReference type="PROSITE" id="PS00086">
    <property type="entry name" value="CYTOCHROME_P450"/>
    <property type="match status" value="1"/>
</dbReference>
<dbReference type="PRINTS" id="PR00359">
    <property type="entry name" value="BP450"/>
</dbReference>
<dbReference type="Gene3D" id="1.10.630.10">
    <property type="entry name" value="Cytochrome P450"/>
    <property type="match status" value="1"/>
</dbReference>
<dbReference type="InterPro" id="IPR036396">
    <property type="entry name" value="Cyt_P450_sf"/>
</dbReference>
<dbReference type="RefSeq" id="WP_381182202.1">
    <property type="nucleotide sequence ID" value="NZ_JBHSFK010000003.1"/>
</dbReference>
<dbReference type="EC" id="1.14.-.-" evidence="4"/>
<dbReference type="InterPro" id="IPR002397">
    <property type="entry name" value="Cyt_P450_B"/>
</dbReference>
<organism evidence="4 5">
    <name type="scientific">Streptomyces vulcanius</name>
    <dbReference type="NCBI Taxonomy" id="1441876"/>
    <lineage>
        <taxon>Bacteria</taxon>
        <taxon>Bacillati</taxon>
        <taxon>Actinomycetota</taxon>
        <taxon>Actinomycetes</taxon>
        <taxon>Kitasatosporales</taxon>
        <taxon>Streptomycetaceae</taxon>
        <taxon>Streptomyces</taxon>
    </lineage>
</organism>
<evidence type="ECO:0000313" key="4">
    <source>
        <dbReference type="EMBL" id="MFC4499211.1"/>
    </source>
</evidence>